<dbReference type="Pfam" id="PF00248">
    <property type="entry name" value="Aldo_ket_red"/>
    <property type="match status" value="1"/>
</dbReference>
<reference evidence="5 6" key="1">
    <citation type="submission" date="2016-10" db="EMBL/GenBank/DDBJ databases">
        <authorList>
            <person name="de Groot N.N."/>
        </authorList>
    </citation>
    <scope>NUCLEOTIDE SEQUENCE [LARGE SCALE GENOMIC DNA]</scope>
    <source>
        <strain evidence="5 6">DSM 19012</strain>
    </source>
</reference>
<dbReference type="eggNOG" id="COG0656">
    <property type="taxonomic scope" value="Bacteria"/>
</dbReference>
<feature type="binding site" evidence="2">
    <location>
        <position position="123"/>
    </location>
    <ligand>
        <name>substrate</name>
    </ligand>
</feature>
<evidence type="ECO:0000313" key="6">
    <source>
        <dbReference type="Proteomes" id="UP000181976"/>
    </source>
</evidence>
<protein>
    <submittedName>
        <fullName evidence="5">Alcohol dehydrogenase (NADP+)</fullName>
    </submittedName>
</protein>
<evidence type="ECO:0000256" key="1">
    <source>
        <dbReference type="PIRSR" id="PIRSR000097-1"/>
    </source>
</evidence>
<gene>
    <name evidence="5" type="ORF">SAMN05444380_105126</name>
</gene>
<dbReference type="OrthoDB" id="9804790at2"/>
<proteinExistence type="predicted"/>
<feature type="domain" description="NADP-dependent oxidoreductase" evidence="4">
    <location>
        <begin position="27"/>
        <end position="306"/>
    </location>
</feature>
<dbReference type="InParanoid" id="A0A1I1X3N7"/>
<dbReference type="GO" id="GO:0016491">
    <property type="term" value="F:oxidoreductase activity"/>
    <property type="evidence" value="ECO:0007669"/>
    <property type="project" value="InterPro"/>
</dbReference>
<dbReference type="Proteomes" id="UP000181976">
    <property type="component" value="Unassembled WGS sequence"/>
</dbReference>
<name>A0A1I1X3N7_9BACT</name>
<keyword evidence="6" id="KW-1185">Reference proteome</keyword>
<feature type="site" description="Lowers pKa of active site Tyr" evidence="3">
    <location>
        <position position="92"/>
    </location>
</feature>
<dbReference type="RefSeq" id="WP_010526646.1">
    <property type="nucleotide sequence ID" value="NZ_AFSL01000014.1"/>
</dbReference>
<dbReference type="PANTHER" id="PTHR11732">
    <property type="entry name" value="ALDO/KETO REDUCTASE"/>
    <property type="match status" value="1"/>
</dbReference>
<feature type="active site" description="Proton donor" evidence="1">
    <location>
        <position position="63"/>
    </location>
</feature>
<dbReference type="STRING" id="385682.SAMN05444380_105126"/>
<dbReference type="FunCoup" id="A0A1I1X3N7">
    <property type="interactions" value="332"/>
</dbReference>
<evidence type="ECO:0000256" key="2">
    <source>
        <dbReference type="PIRSR" id="PIRSR000097-2"/>
    </source>
</evidence>
<dbReference type="SUPFAM" id="SSF51430">
    <property type="entry name" value="NAD(P)-linked oxidoreductase"/>
    <property type="match status" value="1"/>
</dbReference>
<dbReference type="InterPro" id="IPR018170">
    <property type="entry name" value="Aldo/ket_reductase_CS"/>
</dbReference>
<sequence length="338" mass="38560">MSENFEPINPELVPKKKLRSGDEIPAIGLGTFGSDFYSKEEIAEAVKDAIRLGYRHIDCAEVYMNEKEIGQAIAEVIKEGTVKREDLWITGKVWNNHHREVEKACRKSLEDLGIGYFDLYLVHWPFPNHHAPGAPPDARNPDSKPFSVDEFMDTWKQMEALVEKGLTKNIGTSNMTIAKFEATLPHMRILPAANEMELHPCFQQPELFNYVVEKGMQPIGYSPIGSPKRPERDRTDQDAVDIEHPIVVKIAERLSVHPAIVCIKWAIQRGQIPIPFSVHRSKYYSNLANAIKDPLTEEEMEEMKKVDCNSRLIKGQVFLWEGARGWEDLWDLDGKIAQ</sequence>
<evidence type="ECO:0000256" key="3">
    <source>
        <dbReference type="PIRSR" id="PIRSR000097-3"/>
    </source>
</evidence>
<dbReference type="AlphaFoldDB" id="A0A1I1X3N7"/>
<dbReference type="InterPro" id="IPR036812">
    <property type="entry name" value="NAD(P)_OxRdtase_dom_sf"/>
</dbReference>
<dbReference type="InterPro" id="IPR023210">
    <property type="entry name" value="NADP_OxRdtase_dom"/>
</dbReference>
<dbReference type="PIRSF" id="PIRSF000097">
    <property type="entry name" value="AKR"/>
    <property type="match status" value="1"/>
</dbReference>
<evidence type="ECO:0000259" key="4">
    <source>
        <dbReference type="Pfam" id="PF00248"/>
    </source>
</evidence>
<dbReference type="PROSITE" id="PS00798">
    <property type="entry name" value="ALDOKETO_REDUCTASE_1"/>
    <property type="match status" value="1"/>
</dbReference>
<dbReference type="EMBL" id="FONA01000005">
    <property type="protein sequence ID" value="SFE01977.1"/>
    <property type="molecule type" value="Genomic_DNA"/>
</dbReference>
<accession>A0A1I1X3N7</accession>
<dbReference type="Gene3D" id="3.20.20.100">
    <property type="entry name" value="NADP-dependent oxidoreductase domain"/>
    <property type="match status" value="1"/>
</dbReference>
<dbReference type="InterPro" id="IPR020471">
    <property type="entry name" value="AKR"/>
</dbReference>
<organism evidence="5 6">
    <name type="scientific">Thermophagus xiamenensis</name>
    <dbReference type="NCBI Taxonomy" id="385682"/>
    <lineage>
        <taxon>Bacteria</taxon>
        <taxon>Pseudomonadati</taxon>
        <taxon>Bacteroidota</taxon>
        <taxon>Bacteroidia</taxon>
        <taxon>Marinilabiliales</taxon>
        <taxon>Marinilabiliaceae</taxon>
        <taxon>Thermophagus</taxon>
    </lineage>
</organism>
<evidence type="ECO:0000313" key="5">
    <source>
        <dbReference type="EMBL" id="SFE01977.1"/>
    </source>
</evidence>
<dbReference type="PRINTS" id="PR00069">
    <property type="entry name" value="ALDKETRDTASE"/>
</dbReference>